<name>A0A238LBZ5_9RHOB</name>
<protein>
    <submittedName>
        <fullName evidence="1">Uncharacterized protein</fullName>
    </submittedName>
</protein>
<evidence type="ECO:0000313" key="1">
    <source>
        <dbReference type="EMBL" id="SMY07247.1"/>
    </source>
</evidence>
<sequence length="105" mass="11169">MAETKKDGSALMGLGVLAVLGYAFWPFGDTVGEGPSLYRDLQAERKASEAQAQIDGPYTIVVHYVDGSMKVVGRGDLDQCAASRNAAVALMDSGTSRLQVECIRD</sequence>
<reference evidence="1 2" key="1">
    <citation type="submission" date="2017-05" db="EMBL/GenBank/DDBJ databases">
        <authorList>
            <person name="Song R."/>
            <person name="Chenine A.L."/>
            <person name="Ruprecht R.M."/>
        </authorList>
    </citation>
    <scope>NUCLEOTIDE SEQUENCE [LARGE SCALE GENOMIC DNA]</scope>
    <source>
        <strain evidence="1 2">CECT 8899</strain>
    </source>
</reference>
<proteinExistence type="predicted"/>
<gene>
    <name evidence="1" type="ORF">LOM8899_01380</name>
</gene>
<dbReference type="AlphaFoldDB" id="A0A238LBZ5"/>
<dbReference type="Proteomes" id="UP000201613">
    <property type="component" value="Unassembled WGS sequence"/>
</dbReference>
<evidence type="ECO:0000313" key="2">
    <source>
        <dbReference type="Proteomes" id="UP000201613"/>
    </source>
</evidence>
<dbReference type="EMBL" id="FXZK01000001">
    <property type="protein sequence ID" value="SMY07247.1"/>
    <property type="molecule type" value="Genomic_DNA"/>
</dbReference>
<accession>A0A238LBZ5</accession>
<keyword evidence="2" id="KW-1185">Reference proteome</keyword>
<organism evidence="1 2">
    <name type="scientific">Flavimaricola marinus</name>
    <dbReference type="NCBI Taxonomy" id="1819565"/>
    <lineage>
        <taxon>Bacteria</taxon>
        <taxon>Pseudomonadati</taxon>
        <taxon>Pseudomonadota</taxon>
        <taxon>Alphaproteobacteria</taxon>
        <taxon>Rhodobacterales</taxon>
        <taxon>Paracoccaceae</taxon>
        <taxon>Flavimaricola</taxon>
    </lineage>
</organism>